<dbReference type="EMBL" id="JACHJP010000001">
    <property type="protein sequence ID" value="MBB4914406.1"/>
    <property type="molecule type" value="Genomic_DNA"/>
</dbReference>
<dbReference type="Proteomes" id="UP000552644">
    <property type="component" value="Unassembled WGS sequence"/>
</dbReference>
<dbReference type="SUPFAM" id="SSF52540">
    <property type="entry name" value="P-loop containing nucleoside triphosphate hydrolases"/>
    <property type="match status" value="1"/>
</dbReference>
<protein>
    <submittedName>
        <fullName evidence="6">ABC-type multidrug transport system ATPase subunit</fullName>
    </submittedName>
</protein>
<dbReference type="GO" id="GO:0016887">
    <property type="term" value="F:ATP hydrolysis activity"/>
    <property type="evidence" value="ECO:0007669"/>
    <property type="project" value="InterPro"/>
</dbReference>
<keyword evidence="7" id="KW-1185">Reference proteome</keyword>
<gene>
    <name evidence="6" type="ORF">FHS44_001478</name>
</gene>
<dbReference type="PANTHER" id="PTHR43335:SF4">
    <property type="entry name" value="ABC TRANSPORTER, ATP-BINDING PROTEIN"/>
    <property type="match status" value="1"/>
</dbReference>
<evidence type="ECO:0000259" key="5">
    <source>
        <dbReference type="PROSITE" id="PS50893"/>
    </source>
</evidence>
<evidence type="ECO:0000256" key="1">
    <source>
        <dbReference type="ARBA" id="ARBA00005417"/>
    </source>
</evidence>
<comment type="similarity">
    <text evidence="1">Belongs to the ABC transporter superfamily.</text>
</comment>
<keyword evidence="3" id="KW-0547">Nucleotide-binding</keyword>
<dbReference type="SMART" id="SM00382">
    <property type="entry name" value="AAA"/>
    <property type="match status" value="1"/>
</dbReference>
<dbReference type="AlphaFoldDB" id="A0A7W7QIZ2"/>
<dbReference type="RefSeq" id="WP_184713070.1">
    <property type="nucleotide sequence ID" value="NZ_JACHJP010000001.1"/>
</dbReference>
<reference evidence="6 7" key="1">
    <citation type="submission" date="2020-08" db="EMBL/GenBank/DDBJ databases">
        <title>Genomic Encyclopedia of Type Strains, Phase III (KMG-III): the genomes of soil and plant-associated and newly described type strains.</title>
        <authorList>
            <person name="Whitman W."/>
        </authorList>
    </citation>
    <scope>NUCLEOTIDE SEQUENCE [LARGE SCALE GENOMIC DNA]</scope>
    <source>
        <strain evidence="6 7">CECT 8840</strain>
    </source>
</reference>
<comment type="caution">
    <text evidence="6">The sequence shown here is derived from an EMBL/GenBank/DDBJ whole genome shotgun (WGS) entry which is preliminary data.</text>
</comment>
<feature type="domain" description="ABC transporter" evidence="5">
    <location>
        <begin position="7"/>
        <end position="206"/>
    </location>
</feature>
<evidence type="ECO:0000313" key="7">
    <source>
        <dbReference type="Proteomes" id="UP000552644"/>
    </source>
</evidence>
<dbReference type="InterPro" id="IPR003593">
    <property type="entry name" value="AAA+_ATPase"/>
</dbReference>
<organism evidence="6 7">
    <name type="scientific">Streptosporangium saharense</name>
    <dbReference type="NCBI Taxonomy" id="1706840"/>
    <lineage>
        <taxon>Bacteria</taxon>
        <taxon>Bacillati</taxon>
        <taxon>Actinomycetota</taxon>
        <taxon>Actinomycetes</taxon>
        <taxon>Streptosporangiales</taxon>
        <taxon>Streptosporangiaceae</taxon>
        <taxon>Streptosporangium</taxon>
    </lineage>
</organism>
<evidence type="ECO:0000256" key="2">
    <source>
        <dbReference type="ARBA" id="ARBA00022448"/>
    </source>
</evidence>
<dbReference type="Pfam" id="PF00005">
    <property type="entry name" value="ABC_tran"/>
    <property type="match status" value="1"/>
</dbReference>
<dbReference type="PROSITE" id="PS50893">
    <property type="entry name" value="ABC_TRANSPORTER_2"/>
    <property type="match status" value="1"/>
</dbReference>
<evidence type="ECO:0000256" key="4">
    <source>
        <dbReference type="ARBA" id="ARBA00022840"/>
    </source>
</evidence>
<dbReference type="Gene3D" id="3.40.50.300">
    <property type="entry name" value="P-loop containing nucleotide triphosphate hydrolases"/>
    <property type="match status" value="1"/>
</dbReference>
<proteinExistence type="inferred from homology"/>
<evidence type="ECO:0000313" key="6">
    <source>
        <dbReference type="EMBL" id="MBB4914406.1"/>
    </source>
</evidence>
<dbReference type="GO" id="GO:0005524">
    <property type="term" value="F:ATP binding"/>
    <property type="evidence" value="ECO:0007669"/>
    <property type="project" value="UniProtKB-KW"/>
</dbReference>
<accession>A0A7W7QIZ2</accession>
<evidence type="ECO:0000256" key="3">
    <source>
        <dbReference type="ARBA" id="ARBA00022741"/>
    </source>
</evidence>
<dbReference type="PANTHER" id="PTHR43335">
    <property type="entry name" value="ABC TRANSPORTER, ATP-BINDING PROTEIN"/>
    <property type="match status" value="1"/>
</dbReference>
<name>A0A7W7QIZ2_9ACTN</name>
<dbReference type="InterPro" id="IPR003439">
    <property type="entry name" value="ABC_transporter-like_ATP-bd"/>
</dbReference>
<dbReference type="InterPro" id="IPR027417">
    <property type="entry name" value="P-loop_NTPase"/>
</dbReference>
<keyword evidence="2" id="KW-0813">Transport</keyword>
<keyword evidence="4" id="KW-0067">ATP-binding</keyword>
<sequence length="206" mass="21755">MFPGVAVRANGLSLRGGHGWVYRDVTVEIDPGGLTAVTGQAGSGRTSLLLTLAGRMRPTSGTLLVGGKHTPRAIRRLAALGLVDGVNDLEPALSVAEHLRERGARRRAGAVLELAGLDRSPTDRTLVRALDRERRVRLGLALALLDEPGLLVLDNVDTGLDTERRAALWATLTELAALGLTLLASCTEPPQNAATEALRLPGGEER</sequence>